<keyword evidence="1" id="KW-0863">Zinc-finger</keyword>
<feature type="domain" description="CCHC-type" evidence="3">
    <location>
        <begin position="40"/>
        <end position="55"/>
    </location>
</feature>
<sequence length="277" mass="31000">MSLDRRSPSRAKRYRSSERASFRDAPYQRDRRMYRQDYLCNNCKRPGHFGRDCPNVTVCNNCGLPGLLQGSPGAHYQENCFISMEVEEDQIYMAGLQHRKSKICHVASECTSTTTCWNCKEPGHLANECNNDPVCHMCGNMGHLARDCSNSSLPSHDVRLCNNCYKAGHLATDCTNDKACNNCRKTGHLARDCPNDPVCNVCNISGHMARQCPKSHLPPMEMVGGPFRDMICRNCGLPGHISRDCVSIVICNNCGGRGHQGYQCPSVPMLHRGLRRF</sequence>
<feature type="domain" description="CCHC-type" evidence="3">
    <location>
        <begin position="116"/>
        <end position="129"/>
    </location>
</feature>
<evidence type="ECO:0000256" key="1">
    <source>
        <dbReference type="PROSITE-ProRule" id="PRU00047"/>
    </source>
</evidence>
<protein>
    <recommendedName>
        <fullName evidence="3">CCHC-type domain-containing protein</fullName>
    </recommendedName>
</protein>
<evidence type="ECO:0000256" key="2">
    <source>
        <dbReference type="SAM" id="MobiDB-lite"/>
    </source>
</evidence>
<dbReference type="PANTHER" id="PTHR47103">
    <property type="entry name" value="DNA-BINDING PROTEIN"/>
    <property type="match status" value="1"/>
</dbReference>
<feature type="domain" description="CCHC-type" evidence="3">
    <location>
        <begin position="232"/>
        <end position="245"/>
    </location>
</feature>
<dbReference type="SUPFAM" id="SSF57756">
    <property type="entry name" value="Retrovirus zinc finger-like domains"/>
    <property type="match status" value="4"/>
</dbReference>
<dbReference type="Pfam" id="PF00098">
    <property type="entry name" value="zf-CCHC"/>
    <property type="match status" value="7"/>
</dbReference>
<keyword evidence="5" id="KW-1185">Reference proteome</keyword>
<feature type="compositionally biased region" description="Basic and acidic residues" evidence="2">
    <location>
        <begin position="15"/>
        <end position="26"/>
    </location>
</feature>
<dbReference type="GO" id="GO:0008270">
    <property type="term" value="F:zinc ion binding"/>
    <property type="evidence" value="ECO:0007669"/>
    <property type="project" value="UniProtKB-KW"/>
</dbReference>
<dbReference type="Gene3D" id="4.10.60.10">
    <property type="entry name" value="Zinc finger, CCHC-type"/>
    <property type="match status" value="5"/>
</dbReference>
<feature type="domain" description="CCHC-type" evidence="3">
    <location>
        <begin position="161"/>
        <end position="176"/>
    </location>
</feature>
<dbReference type="Proteomes" id="UP000626092">
    <property type="component" value="Unassembled WGS sequence"/>
</dbReference>
<feature type="domain" description="CCHC-type" evidence="3">
    <location>
        <begin position="135"/>
        <end position="150"/>
    </location>
</feature>
<dbReference type="InterPro" id="IPR001878">
    <property type="entry name" value="Znf_CCHC"/>
</dbReference>
<comment type="caution">
    <text evidence="4">The sequence shown here is derived from an EMBL/GenBank/DDBJ whole genome shotgun (WGS) entry which is preliminary data.</text>
</comment>
<dbReference type="EMBL" id="WJXA01000009">
    <property type="protein sequence ID" value="KAF7133066.1"/>
    <property type="molecule type" value="Genomic_DNA"/>
</dbReference>
<gene>
    <name evidence="4" type="ORF">RHSIM_Rhsim09G0164600</name>
</gene>
<keyword evidence="1" id="KW-0479">Metal-binding</keyword>
<proteinExistence type="predicted"/>
<dbReference type="AlphaFoldDB" id="A0A834LGP4"/>
<accession>A0A834LGP4</accession>
<dbReference type="GO" id="GO:0003676">
    <property type="term" value="F:nucleic acid binding"/>
    <property type="evidence" value="ECO:0007669"/>
    <property type="project" value="InterPro"/>
</dbReference>
<dbReference type="PANTHER" id="PTHR47103:SF5">
    <property type="entry name" value="DNA-BINDING PROTEIN HEXBP-LIKE"/>
    <property type="match status" value="1"/>
</dbReference>
<name>A0A834LGP4_RHOSS</name>
<dbReference type="InterPro" id="IPR036875">
    <property type="entry name" value="Znf_CCHC_sf"/>
</dbReference>
<feature type="domain" description="CCHC-type" evidence="3">
    <location>
        <begin position="251"/>
        <end position="266"/>
    </location>
</feature>
<evidence type="ECO:0000259" key="3">
    <source>
        <dbReference type="PROSITE" id="PS50158"/>
    </source>
</evidence>
<feature type="domain" description="CCHC-type" evidence="3">
    <location>
        <begin position="199"/>
        <end position="214"/>
    </location>
</feature>
<dbReference type="OrthoDB" id="3863715at2759"/>
<dbReference type="PROSITE" id="PS50158">
    <property type="entry name" value="ZF_CCHC"/>
    <property type="match status" value="8"/>
</dbReference>
<keyword evidence="1" id="KW-0862">Zinc</keyword>
<evidence type="ECO:0000313" key="5">
    <source>
        <dbReference type="Proteomes" id="UP000626092"/>
    </source>
</evidence>
<reference evidence="4" key="1">
    <citation type="submission" date="2019-11" db="EMBL/GenBank/DDBJ databases">
        <authorList>
            <person name="Liu Y."/>
            <person name="Hou J."/>
            <person name="Li T.-Q."/>
            <person name="Guan C.-H."/>
            <person name="Wu X."/>
            <person name="Wu H.-Z."/>
            <person name="Ling F."/>
            <person name="Zhang R."/>
            <person name="Shi X.-G."/>
            <person name="Ren J.-P."/>
            <person name="Chen E.-F."/>
            <person name="Sun J.-M."/>
        </authorList>
    </citation>
    <scope>NUCLEOTIDE SEQUENCE</scope>
    <source>
        <strain evidence="4">Adult_tree_wgs_1</strain>
        <tissue evidence="4">Leaves</tissue>
    </source>
</reference>
<feature type="region of interest" description="Disordered" evidence="2">
    <location>
        <begin position="1"/>
        <end position="26"/>
    </location>
</feature>
<dbReference type="SMART" id="SM00343">
    <property type="entry name" value="ZnF_C2HC"/>
    <property type="match status" value="8"/>
</dbReference>
<feature type="domain" description="CCHC-type" evidence="3">
    <location>
        <begin position="180"/>
        <end position="195"/>
    </location>
</feature>
<organism evidence="4 5">
    <name type="scientific">Rhododendron simsii</name>
    <name type="common">Sims's rhododendron</name>
    <dbReference type="NCBI Taxonomy" id="118357"/>
    <lineage>
        <taxon>Eukaryota</taxon>
        <taxon>Viridiplantae</taxon>
        <taxon>Streptophyta</taxon>
        <taxon>Embryophyta</taxon>
        <taxon>Tracheophyta</taxon>
        <taxon>Spermatophyta</taxon>
        <taxon>Magnoliopsida</taxon>
        <taxon>eudicotyledons</taxon>
        <taxon>Gunneridae</taxon>
        <taxon>Pentapetalae</taxon>
        <taxon>asterids</taxon>
        <taxon>Ericales</taxon>
        <taxon>Ericaceae</taxon>
        <taxon>Ericoideae</taxon>
        <taxon>Rhodoreae</taxon>
        <taxon>Rhododendron</taxon>
    </lineage>
</organism>
<evidence type="ECO:0000313" key="4">
    <source>
        <dbReference type="EMBL" id="KAF7133066.1"/>
    </source>
</evidence>